<evidence type="ECO:0000313" key="1">
    <source>
        <dbReference type="EMBL" id="GAL29718.1"/>
    </source>
</evidence>
<reference evidence="2" key="2">
    <citation type="submission" date="2014-09" db="EMBL/GenBank/DDBJ databases">
        <authorList>
            <consortium name="NBRP consortium"/>
            <person name="Sawabe T."/>
            <person name="Meirelles P."/>
            <person name="Nakanishi M."/>
            <person name="Sayaka M."/>
            <person name="Hattori M."/>
            <person name="Ohkuma M."/>
        </authorList>
    </citation>
    <scope>NUCLEOTIDE SEQUENCE [LARGE SCALE GENOMIC DNA]</scope>
    <source>
        <strain evidence="2">JCM 19239</strain>
    </source>
</reference>
<evidence type="ECO:0000313" key="2">
    <source>
        <dbReference type="Proteomes" id="UP000029223"/>
    </source>
</evidence>
<name>A0ABQ0JLT9_9VIBR</name>
<accession>A0ABQ0JLT9</accession>
<protein>
    <submittedName>
        <fullName evidence="1">Uncharacterized protein</fullName>
    </submittedName>
</protein>
<organism evidence="1 2">
    <name type="scientific">Vibrio variabilis</name>
    <dbReference type="NCBI Taxonomy" id="990271"/>
    <lineage>
        <taxon>Bacteria</taxon>
        <taxon>Pseudomonadati</taxon>
        <taxon>Pseudomonadota</taxon>
        <taxon>Gammaproteobacteria</taxon>
        <taxon>Vibrionales</taxon>
        <taxon>Vibrionaceae</taxon>
        <taxon>Vibrio</taxon>
    </lineage>
</organism>
<proteinExistence type="predicted"/>
<comment type="caution">
    <text evidence="1">The sequence shown here is derived from an EMBL/GenBank/DDBJ whole genome shotgun (WGS) entry which is preliminary data.</text>
</comment>
<keyword evidence="2" id="KW-1185">Reference proteome</keyword>
<reference evidence="2" key="1">
    <citation type="submission" date="2014-09" db="EMBL/GenBank/DDBJ databases">
        <title>Vibrio variabilis JCM 19239. (C206) whole genome shotgun sequence.</title>
        <authorList>
            <person name="Sawabe T."/>
            <person name="Meirelles P."/>
            <person name="Nakanishi M."/>
            <person name="Sayaka M."/>
            <person name="Hattori M."/>
            <person name="Ohkuma M."/>
        </authorList>
    </citation>
    <scope>NUCLEOTIDE SEQUENCE [LARGE SCALE GENOMIC DNA]</scope>
    <source>
        <strain evidence="2">JCM 19239</strain>
    </source>
</reference>
<sequence length="65" mass="7496">MWFTTLSGSDEYTREGIEGGSSLLTHEVALSYQASPRLSVRFFSNWSQNTDFKDGSHRLEFNYQI</sequence>
<gene>
    <name evidence="1" type="ORF">JCM19239_6066</name>
</gene>
<dbReference type="Proteomes" id="UP000029223">
    <property type="component" value="Unassembled WGS sequence"/>
</dbReference>
<dbReference type="EMBL" id="BBMS01000071">
    <property type="protein sequence ID" value="GAL29718.1"/>
    <property type="molecule type" value="Genomic_DNA"/>
</dbReference>